<name>A0A164DZR1_9CRUS</name>
<keyword evidence="10" id="KW-0732">Signal</keyword>
<comment type="caution">
    <text evidence="11">The sequence shown here is derived from an EMBL/GenBank/DDBJ whole genome shotgun (WGS) entry which is preliminary data.</text>
</comment>
<reference evidence="11 12" key="1">
    <citation type="submission" date="2016-03" db="EMBL/GenBank/DDBJ databases">
        <title>EvidentialGene: Evidence-directed Construction of Genes on Genomes.</title>
        <authorList>
            <person name="Gilbert D.G."/>
            <person name="Choi J.-H."/>
            <person name="Mockaitis K."/>
            <person name="Colbourne J."/>
            <person name="Pfrender M."/>
        </authorList>
    </citation>
    <scope>NUCLEOTIDE SEQUENCE [LARGE SCALE GENOMIC DNA]</scope>
    <source>
        <strain evidence="11 12">Xinb3</strain>
        <tissue evidence="11">Complete organism</tissue>
    </source>
</reference>
<dbReference type="GO" id="GO:0016020">
    <property type="term" value="C:membrane"/>
    <property type="evidence" value="ECO:0007669"/>
    <property type="project" value="UniProtKB-SubCell"/>
</dbReference>
<evidence type="ECO:0000256" key="2">
    <source>
        <dbReference type="ARBA" id="ARBA00007375"/>
    </source>
</evidence>
<evidence type="ECO:0000256" key="5">
    <source>
        <dbReference type="ARBA" id="ARBA00023136"/>
    </source>
</evidence>
<keyword evidence="3 9" id="KW-0812">Transmembrane</keyword>
<dbReference type="EMBL" id="LRGB01025493">
    <property type="protein sequence ID" value="KZR96277.1"/>
    <property type="molecule type" value="Genomic_DNA"/>
</dbReference>
<comment type="subcellular location">
    <subcellularLocation>
        <location evidence="1">Membrane</location>
        <topology evidence="1">Multi-pass membrane protein</topology>
    </subcellularLocation>
</comment>
<feature type="transmembrane region" description="Helical" evidence="9">
    <location>
        <begin position="101"/>
        <end position="120"/>
    </location>
</feature>
<comment type="similarity">
    <text evidence="2">Belongs to the TMEM86 family.</text>
</comment>
<feature type="non-terminal residue" evidence="11">
    <location>
        <position position="142"/>
    </location>
</feature>
<feature type="signal peptide" evidence="10">
    <location>
        <begin position="1"/>
        <end position="23"/>
    </location>
</feature>
<dbReference type="AlphaFoldDB" id="A0A164DZR1"/>
<comment type="catalytic activity">
    <reaction evidence="8">
        <text>a 1-O-(1Z-alkenyl)-sn-glycero-3-phosphocholine + H2O = a 2,3-saturated aldehyde + sn-glycerol 3-phosphocholine</text>
        <dbReference type="Rhea" id="RHEA:22544"/>
        <dbReference type="ChEBI" id="CHEBI:15377"/>
        <dbReference type="ChEBI" id="CHEBI:16870"/>
        <dbReference type="ChEBI" id="CHEBI:73359"/>
        <dbReference type="ChEBI" id="CHEBI:77287"/>
        <dbReference type="EC" id="3.3.2.2"/>
    </reaction>
</comment>
<keyword evidence="12" id="KW-1185">Reference proteome</keyword>
<dbReference type="EC" id="3.3.2.2" evidence="6"/>
<dbReference type="PANTHER" id="PTHR31885:SF6">
    <property type="entry name" value="GH04784P"/>
    <property type="match status" value="1"/>
</dbReference>
<keyword evidence="5 9" id="KW-0472">Membrane</keyword>
<feature type="transmembrane region" description="Helical" evidence="9">
    <location>
        <begin position="51"/>
        <end position="70"/>
    </location>
</feature>
<sequence length="142" mass="16054">MFLKCLPILSLLLFVLMHGMSLGNEYTFSRRILIGLIFSCIGDGLLVWRELFLHGMVAFGIGHMFFISAFGFKPLNIPLGIPMYIASMLGLSMWLPQQALIYKMTVPIYTALLVTMAWRATARVRFFEVMTTDAPGSIKRPE</sequence>
<feature type="chain" id="PRO_5007849660" description="lysoplasmalogenase" evidence="10">
    <location>
        <begin position="24"/>
        <end position="142"/>
    </location>
</feature>
<dbReference type="InterPro" id="IPR012506">
    <property type="entry name" value="TMEM86B-like"/>
</dbReference>
<proteinExistence type="inferred from homology"/>
<gene>
    <name evidence="11" type="ORF">APZ42_009475</name>
</gene>
<feature type="transmembrane region" description="Helical" evidence="9">
    <location>
        <begin position="77"/>
        <end position="95"/>
    </location>
</feature>
<evidence type="ECO:0000313" key="11">
    <source>
        <dbReference type="EMBL" id="KZR96277.1"/>
    </source>
</evidence>
<dbReference type="Pfam" id="PF07947">
    <property type="entry name" value="YhhN"/>
    <property type="match status" value="1"/>
</dbReference>
<evidence type="ECO:0000256" key="10">
    <source>
        <dbReference type="SAM" id="SignalP"/>
    </source>
</evidence>
<evidence type="ECO:0000256" key="8">
    <source>
        <dbReference type="ARBA" id="ARBA00049560"/>
    </source>
</evidence>
<dbReference type="OrthoDB" id="2133758at2759"/>
<keyword evidence="4 9" id="KW-1133">Transmembrane helix</keyword>
<organism evidence="11 12">
    <name type="scientific">Daphnia magna</name>
    <dbReference type="NCBI Taxonomy" id="35525"/>
    <lineage>
        <taxon>Eukaryota</taxon>
        <taxon>Metazoa</taxon>
        <taxon>Ecdysozoa</taxon>
        <taxon>Arthropoda</taxon>
        <taxon>Crustacea</taxon>
        <taxon>Branchiopoda</taxon>
        <taxon>Diplostraca</taxon>
        <taxon>Cladocera</taxon>
        <taxon>Anomopoda</taxon>
        <taxon>Daphniidae</taxon>
        <taxon>Daphnia</taxon>
    </lineage>
</organism>
<evidence type="ECO:0000256" key="1">
    <source>
        <dbReference type="ARBA" id="ARBA00004141"/>
    </source>
</evidence>
<evidence type="ECO:0000256" key="6">
    <source>
        <dbReference type="ARBA" id="ARBA00035673"/>
    </source>
</evidence>
<evidence type="ECO:0000256" key="4">
    <source>
        <dbReference type="ARBA" id="ARBA00022989"/>
    </source>
</evidence>
<accession>A0A164DZR1</accession>
<evidence type="ECO:0000313" key="12">
    <source>
        <dbReference type="Proteomes" id="UP000076858"/>
    </source>
</evidence>
<evidence type="ECO:0000256" key="7">
    <source>
        <dbReference type="ARBA" id="ARBA00049458"/>
    </source>
</evidence>
<dbReference type="GO" id="GO:0047408">
    <property type="term" value="F:alkenylglycerophosphocholine hydrolase activity"/>
    <property type="evidence" value="ECO:0007669"/>
    <property type="project" value="UniProtKB-EC"/>
</dbReference>
<comment type="catalytic activity">
    <reaction evidence="7">
        <text>a 1-O-(1Z-alkenyl)-sn-glycero-3-phosphoethanolamine + H2O = a 2,3-saturated aldehyde + sn-glycero-3-phosphoethanolamine</text>
        <dbReference type="Rhea" id="RHEA:16905"/>
        <dbReference type="ChEBI" id="CHEBI:15377"/>
        <dbReference type="ChEBI" id="CHEBI:73359"/>
        <dbReference type="ChEBI" id="CHEBI:77288"/>
        <dbReference type="ChEBI" id="CHEBI:143890"/>
        <dbReference type="EC" id="3.3.2.2"/>
    </reaction>
</comment>
<evidence type="ECO:0000256" key="3">
    <source>
        <dbReference type="ARBA" id="ARBA00022692"/>
    </source>
</evidence>
<dbReference type="Proteomes" id="UP000076858">
    <property type="component" value="Unassembled WGS sequence"/>
</dbReference>
<evidence type="ECO:0000256" key="9">
    <source>
        <dbReference type="SAM" id="Phobius"/>
    </source>
</evidence>
<protein>
    <recommendedName>
        <fullName evidence="6">lysoplasmalogenase</fullName>
        <ecNumber evidence="6">3.3.2.2</ecNumber>
    </recommendedName>
</protein>
<dbReference type="PANTHER" id="PTHR31885">
    <property type="entry name" value="GH04784P"/>
    <property type="match status" value="1"/>
</dbReference>